<dbReference type="InterPro" id="IPR023213">
    <property type="entry name" value="CAT-like_dom_sf"/>
</dbReference>
<dbReference type="RefSeq" id="WP_377130341.1">
    <property type="nucleotide sequence ID" value="NZ_JBHUHN010000001.1"/>
</dbReference>
<dbReference type="SUPFAM" id="SSF52777">
    <property type="entry name" value="CoA-dependent acyltransferases"/>
    <property type="match status" value="1"/>
</dbReference>
<name>A0ABW5XUR3_9SPHI</name>
<comment type="caution">
    <text evidence="1">The sequence shown here is derived from an EMBL/GenBank/DDBJ whole genome shotgun (WGS) entry which is preliminary data.</text>
</comment>
<organism evidence="1 2">
    <name type="scientific">Mucilaginibacter antarcticus</name>
    <dbReference type="NCBI Taxonomy" id="1855725"/>
    <lineage>
        <taxon>Bacteria</taxon>
        <taxon>Pseudomonadati</taxon>
        <taxon>Bacteroidota</taxon>
        <taxon>Sphingobacteriia</taxon>
        <taxon>Sphingobacteriales</taxon>
        <taxon>Sphingobacteriaceae</taxon>
        <taxon>Mucilaginibacter</taxon>
    </lineage>
</organism>
<proteinExistence type="predicted"/>
<sequence length="209" mass="24381">MKQKLDIDNWNRKEHFNFFKGFDEPYYGVTVKLDCTVAYNYCKLKDLSFYNYYLHKTLATVNDIPNFKYRIEGDEVFIYDRIDASTTVLRDDYTFGFSDIIYHEDFHEFNLAAKDEIERVKQTRGLFTTAQSAHEIHFSVLPWMDFTSVSQATNFKSGTSCPKVSVGKLVYDGNKKLMAFSVHVHHALVDGYHLGLFFEKLQALLNENS</sequence>
<dbReference type="InterPro" id="IPR001707">
    <property type="entry name" value="Cmp_AcTrfase"/>
</dbReference>
<dbReference type="PANTHER" id="PTHR38474">
    <property type="entry name" value="SLR0299 PROTEIN"/>
    <property type="match status" value="1"/>
</dbReference>
<dbReference type="Proteomes" id="UP001597601">
    <property type="component" value="Unassembled WGS sequence"/>
</dbReference>
<dbReference type="PANTHER" id="PTHR38474:SF1">
    <property type="entry name" value="SLR0299 PROTEIN"/>
    <property type="match status" value="1"/>
</dbReference>
<evidence type="ECO:0000313" key="2">
    <source>
        <dbReference type="Proteomes" id="UP001597601"/>
    </source>
</evidence>
<dbReference type="SMART" id="SM01059">
    <property type="entry name" value="CAT"/>
    <property type="match status" value="1"/>
</dbReference>
<keyword evidence="2" id="KW-1185">Reference proteome</keyword>
<dbReference type="Pfam" id="PF00302">
    <property type="entry name" value="CAT"/>
    <property type="match status" value="1"/>
</dbReference>
<dbReference type="PIRSF" id="PIRSF000440">
    <property type="entry name" value="CAT"/>
    <property type="match status" value="1"/>
</dbReference>
<protein>
    <submittedName>
        <fullName evidence="1">CatA-like O-acetyltransferase</fullName>
    </submittedName>
</protein>
<dbReference type="EMBL" id="JBHUON010000032">
    <property type="protein sequence ID" value="MFD2866698.1"/>
    <property type="molecule type" value="Genomic_DNA"/>
</dbReference>
<accession>A0ABW5XUR3</accession>
<dbReference type="Gene3D" id="3.30.559.10">
    <property type="entry name" value="Chloramphenicol acetyltransferase-like domain"/>
    <property type="match status" value="1"/>
</dbReference>
<reference evidence="2" key="1">
    <citation type="journal article" date="2019" name="Int. J. Syst. Evol. Microbiol.">
        <title>The Global Catalogue of Microorganisms (GCM) 10K type strain sequencing project: providing services to taxonomists for standard genome sequencing and annotation.</title>
        <authorList>
            <consortium name="The Broad Institute Genomics Platform"/>
            <consortium name="The Broad Institute Genome Sequencing Center for Infectious Disease"/>
            <person name="Wu L."/>
            <person name="Ma J."/>
        </authorList>
    </citation>
    <scope>NUCLEOTIDE SEQUENCE [LARGE SCALE GENOMIC DNA]</scope>
    <source>
        <strain evidence="2">KCTC 52232</strain>
    </source>
</reference>
<evidence type="ECO:0000313" key="1">
    <source>
        <dbReference type="EMBL" id="MFD2866698.1"/>
    </source>
</evidence>
<gene>
    <name evidence="1" type="ORF">ACFSYC_18530</name>
</gene>